<dbReference type="SUPFAM" id="SSF46689">
    <property type="entry name" value="Homeodomain-like"/>
    <property type="match status" value="2"/>
</dbReference>
<dbReference type="PANTHER" id="PTHR43280:SF28">
    <property type="entry name" value="HTH-TYPE TRANSCRIPTIONAL ACTIVATOR RHAS"/>
    <property type="match status" value="1"/>
</dbReference>
<dbReference type="GO" id="GO:0043565">
    <property type="term" value="F:sequence-specific DNA binding"/>
    <property type="evidence" value="ECO:0007669"/>
    <property type="project" value="InterPro"/>
</dbReference>
<dbReference type="CDD" id="cd17536">
    <property type="entry name" value="REC_YesN-like"/>
    <property type="match status" value="1"/>
</dbReference>
<dbReference type="OrthoDB" id="9788446at2"/>
<dbReference type="PROSITE" id="PS01124">
    <property type="entry name" value="HTH_ARAC_FAMILY_2"/>
    <property type="match status" value="1"/>
</dbReference>
<keyword evidence="8" id="KW-1185">Reference proteome</keyword>
<dbReference type="SMART" id="SM00448">
    <property type="entry name" value="REC"/>
    <property type="match status" value="1"/>
</dbReference>
<dbReference type="SUPFAM" id="SSF52172">
    <property type="entry name" value="CheY-like"/>
    <property type="match status" value="1"/>
</dbReference>
<dbReference type="PRINTS" id="PR00032">
    <property type="entry name" value="HTHARAC"/>
</dbReference>
<dbReference type="InterPro" id="IPR011006">
    <property type="entry name" value="CheY-like_superfamily"/>
</dbReference>
<name>A0A1V4HH44_9BACL</name>
<evidence type="ECO:0000313" key="7">
    <source>
        <dbReference type="EMBL" id="OPH56010.1"/>
    </source>
</evidence>
<dbReference type="InterPro" id="IPR001789">
    <property type="entry name" value="Sig_transdc_resp-reg_receiver"/>
</dbReference>
<keyword evidence="3" id="KW-0804">Transcription</keyword>
<dbReference type="STRING" id="1469647.BC351_29405"/>
<dbReference type="Gene3D" id="3.40.50.2300">
    <property type="match status" value="1"/>
</dbReference>
<evidence type="ECO:0000259" key="6">
    <source>
        <dbReference type="PROSITE" id="PS50110"/>
    </source>
</evidence>
<evidence type="ECO:0000256" key="3">
    <source>
        <dbReference type="ARBA" id="ARBA00023163"/>
    </source>
</evidence>
<evidence type="ECO:0000313" key="8">
    <source>
        <dbReference type="Proteomes" id="UP000190626"/>
    </source>
</evidence>
<dbReference type="PANTHER" id="PTHR43280">
    <property type="entry name" value="ARAC-FAMILY TRANSCRIPTIONAL REGULATOR"/>
    <property type="match status" value="1"/>
</dbReference>
<gene>
    <name evidence="7" type="ORF">BC351_29405</name>
</gene>
<proteinExistence type="predicted"/>
<dbReference type="PROSITE" id="PS50110">
    <property type="entry name" value="RESPONSE_REGULATORY"/>
    <property type="match status" value="1"/>
</dbReference>
<keyword evidence="2 7" id="KW-0238">DNA-binding</keyword>
<comment type="caution">
    <text evidence="7">The sequence shown here is derived from an EMBL/GenBank/DDBJ whole genome shotgun (WGS) entry which is preliminary data.</text>
</comment>
<evidence type="ECO:0000256" key="1">
    <source>
        <dbReference type="ARBA" id="ARBA00023015"/>
    </source>
</evidence>
<dbReference type="InterPro" id="IPR018060">
    <property type="entry name" value="HTH_AraC"/>
</dbReference>
<dbReference type="Pfam" id="PF00072">
    <property type="entry name" value="Response_reg"/>
    <property type="match status" value="1"/>
</dbReference>
<organism evidence="7 8">
    <name type="scientific">Paenibacillus ferrarius</name>
    <dbReference type="NCBI Taxonomy" id="1469647"/>
    <lineage>
        <taxon>Bacteria</taxon>
        <taxon>Bacillati</taxon>
        <taxon>Bacillota</taxon>
        <taxon>Bacilli</taxon>
        <taxon>Bacillales</taxon>
        <taxon>Paenibacillaceae</taxon>
        <taxon>Paenibacillus</taxon>
    </lineage>
</organism>
<dbReference type="Gene3D" id="1.10.10.60">
    <property type="entry name" value="Homeodomain-like"/>
    <property type="match status" value="2"/>
</dbReference>
<evidence type="ECO:0000256" key="2">
    <source>
        <dbReference type="ARBA" id="ARBA00023125"/>
    </source>
</evidence>
<dbReference type="GO" id="GO:0000160">
    <property type="term" value="P:phosphorelay signal transduction system"/>
    <property type="evidence" value="ECO:0007669"/>
    <property type="project" value="InterPro"/>
</dbReference>
<accession>A0A1V4HH44</accession>
<dbReference type="InterPro" id="IPR009057">
    <property type="entry name" value="Homeodomain-like_sf"/>
</dbReference>
<evidence type="ECO:0000259" key="5">
    <source>
        <dbReference type="PROSITE" id="PS01124"/>
    </source>
</evidence>
<keyword evidence="4" id="KW-0597">Phosphoprotein</keyword>
<reference evidence="8" key="1">
    <citation type="submission" date="2016-07" db="EMBL/GenBank/DDBJ databases">
        <authorList>
            <person name="Florea S."/>
            <person name="Webb J.S."/>
            <person name="Jaromczyk J."/>
            <person name="Schardl C.L."/>
        </authorList>
    </citation>
    <scope>NUCLEOTIDE SEQUENCE [LARGE SCALE GENOMIC DNA]</scope>
    <source>
        <strain evidence="8">CY1</strain>
    </source>
</reference>
<evidence type="ECO:0000256" key="4">
    <source>
        <dbReference type="PROSITE-ProRule" id="PRU00169"/>
    </source>
</evidence>
<protein>
    <submittedName>
        <fullName evidence="7">DNA-binding response regulator</fullName>
    </submittedName>
</protein>
<dbReference type="PROSITE" id="PS00041">
    <property type="entry name" value="HTH_ARAC_FAMILY_1"/>
    <property type="match status" value="1"/>
</dbReference>
<dbReference type="InterPro" id="IPR020449">
    <property type="entry name" value="Tscrpt_reg_AraC-type_HTH"/>
</dbReference>
<keyword evidence="1" id="KW-0805">Transcription regulation</keyword>
<dbReference type="SMART" id="SM00342">
    <property type="entry name" value="HTH_ARAC"/>
    <property type="match status" value="1"/>
</dbReference>
<dbReference type="GO" id="GO:0003700">
    <property type="term" value="F:DNA-binding transcription factor activity"/>
    <property type="evidence" value="ECO:0007669"/>
    <property type="project" value="InterPro"/>
</dbReference>
<dbReference type="Proteomes" id="UP000190626">
    <property type="component" value="Unassembled WGS sequence"/>
</dbReference>
<dbReference type="AlphaFoldDB" id="A0A1V4HH44"/>
<sequence length="232" mass="27042">MNVLLVDDEPLELEQLEYLIHPLFPFWTLYKASDSCQATAISQKVKIHLAFLDINLPGKSGLELGEELRQHNQDIEIIIVTAYQNFHYAKQSIRLGVVDYMTKPVIQSELNDILSKYRNKMPQSKYSHVIHDALTIIHEKYAEKLALADLAAEVHINPTYLSRRFHDEVGVSFSEYLMQYRIQISKKYLLSHPDWSISTVSEKSGFNSQHYFCTIFRKSTSQTPKEYREKEK</sequence>
<dbReference type="EMBL" id="MBTG01000018">
    <property type="protein sequence ID" value="OPH56010.1"/>
    <property type="molecule type" value="Genomic_DNA"/>
</dbReference>
<dbReference type="RefSeq" id="WP_079414513.1">
    <property type="nucleotide sequence ID" value="NZ_MBTG01000018.1"/>
</dbReference>
<dbReference type="InterPro" id="IPR018062">
    <property type="entry name" value="HTH_AraC-typ_CS"/>
</dbReference>
<feature type="modified residue" description="4-aspartylphosphate" evidence="4">
    <location>
        <position position="53"/>
    </location>
</feature>
<feature type="domain" description="Response regulatory" evidence="6">
    <location>
        <begin position="2"/>
        <end position="118"/>
    </location>
</feature>
<dbReference type="Pfam" id="PF12833">
    <property type="entry name" value="HTH_18"/>
    <property type="match status" value="1"/>
</dbReference>
<feature type="domain" description="HTH araC/xylS-type" evidence="5">
    <location>
        <begin position="131"/>
        <end position="230"/>
    </location>
</feature>